<evidence type="ECO:0000313" key="2">
    <source>
        <dbReference type="Proteomes" id="UP000018877"/>
    </source>
</evidence>
<accession>A0AB94IR57</accession>
<keyword evidence="2" id="KW-1185">Reference proteome</keyword>
<dbReference type="AlphaFoldDB" id="A0AB94IR57"/>
<dbReference type="EMBL" id="ALAN01000047">
    <property type="protein sequence ID" value="ETI69565.1"/>
    <property type="molecule type" value="Genomic_DNA"/>
</dbReference>
<proteinExistence type="predicted"/>
<evidence type="ECO:0000313" key="1">
    <source>
        <dbReference type="EMBL" id="ETI69565.1"/>
    </source>
</evidence>
<comment type="caution">
    <text evidence="1">The sequence shown here is derived from an EMBL/GenBank/DDBJ whole genome shotgun (WGS) entry which is preliminary data.</text>
</comment>
<gene>
    <name evidence="1" type="ORF">BAVI_06594</name>
</gene>
<name>A0AB94IR57_9BACI</name>
<protein>
    <submittedName>
        <fullName evidence="1">Uncharacterized protein</fullName>
    </submittedName>
</protein>
<organism evidence="1 2">
    <name type="scientific">Neobacillus vireti LMG 21834</name>
    <dbReference type="NCBI Taxonomy" id="1131730"/>
    <lineage>
        <taxon>Bacteria</taxon>
        <taxon>Bacillati</taxon>
        <taxon>Bacillota</taxon>
        <taxon>Bacilli</taxon>
        <taxon>Bacillales</taxon>
        <taxon>Bacillaceae</taxon>
        <taxon>Neobacillus</taxon>
    </lineage>
</organism>
<sequence length="41" mass="4491">MLFDYVLAVTLSESGIAQDAADKWISSGDELRMSAGWSCYC</sequence>
<dbReference type="Proteomes" id="UP000018877">
    <property type="component" value="Unassembled WGS sequence"/>
</dbReference>
<reference evidence="1 2" key="1">
    <citation type="journal article" date="2014" name="Environ. Microbiol.">
        <title>The nitrate-ammonifying and nosZ-carrying bacterium Bacillus vireti is a potent source and sink for nitric and nitrous oxide under high nitrate conditions.</title>
        <authorList>
            <person name="Mania D."/>
            <person name="Heylen K."/>
            <person name="van Spanning R.J."/>
            <person name="Frostegard A."/>
        </authorList>
    </citation>
    <scope>NUCLEOTIDE SEQUENCE [LARGE SCALE GENOMIC DNA]</scope>
    <source>
        <strain evidence="1 2">LMG 21834</strain>
    </source>
</reference>